<dbReference type="Proteomes" id="UP000800094">
    <property type="component" value="Unassembled WGS sequence"/>
</dbReference>
<keyword evidence="10" id="KW-1185">Reference proteome</keyword>
<sequence>MATTIHFPKEDDGARILGVTLAITIVALITMIARLFVRVRMIRNVGWDCIAGQCLIVPEVLYGAGRHIDQIEPTDFQTAFKLNFVTQPIYLLSICLVKLSIGFFLLRIATIPFYRRAIISIMVFMAAYTIACFFTIMFQCTNLAVQWDPTAKGTCWDVKTLKGLSYTNVALNIITDILFAIVIPIPMLWQVQMNRRQKSSIIAILGLGIFATAAALVKISFLPNYGKTGDWLWDSRNITIWTVLENNVGIIAGNLPCLKPIFRSVLGSTYGRGSRNRSTPKYLSRPYGGGTGHQSAKNNYNSLASSKTRENAFAPYGVYESHMMTTIGADKERSGSASSMRDENSEGKNSAESVVLLDNQPQSQSFGKMGGILKTTEVSTEVDNISRSRGRDVEEGLKPERKEAHMV</sequence>
<evidence type="ECO:0000256" key="4">
    <source>
        <dbReference type="ARBA" id="ARBA00023136"/>
    </source>
</evidence>
<dbReference type="OrthoDB" id="5022096at2759"/>
<feature type="region of interest" description="Disordered" evidence="6">
    <location>
        <begin position="271"/>
        <end position="299"/>
    </location>
</feature>
<evidence type="ECO:0000256" key="7">
    <source>
        <dbReference type="SAM" id="Phobius"/>
    </source>
</evidence>
<evidence type="ECO:0000256" key="6">
    <source>
        <dbReference type="SAM" id="MobiDB-lite"/>
    </source>
</evidence>
<evidence type="ECO:0000256" key="2">
    <source>
        <dbReference type="ARBA" id="ARBA00022692"/>
    </source>
</evidence>
<evidence type="ECO:0000313" key="10">
    <source>
        <dbReference type="Proteomes" id="UP000800094"/>
    </source>
</evidence>
<gene>
    <name evidence="9" type="ORF">BU26DRAFT_417867</name>
</gene>
<proteinExistence type="inferred from homology"/>
<dbReference type="GeneID" id="54576554"/>
<keyword evidence="2 7" id="KW-0812">Transmembrane</keyword>
<feature type="region of interest" description="Disordered" evidence="6">
    <location>
        <begin position="330"/>
        <end position="352"/>
    </location>
</feature>
<dbReference type="PANTHER" id="PTHR33048:SF167">
    <property type="entry name" value="INTEGRAL MEMBRANE PROTEIN"/>
    <property type="match status" value="1"/>
</dbReference>
<feature type="transmembrane region" description="Helical" evidence="7">
    <location>
        <begin position="16"/>
        <end position="37"/>
    </location>
</feature>
<dbReference type="Pfam" id="PF20684">
    <property type="entry name" value="Fung_rhodopsin"/>
    <property type="match status" value="1"/>
</dbReference>
<dbReference type="InterPro" id="IPR052337">
    <property type="entry name" value="SAT4-like"/>
</dbReference>
<evidence type="ECO:0000256" key="3">
    <source>
        <dbReference type="ARBA" id="ARBA00022989"/>
    </source>
</evidence>
<feature type="compositionally biased region" description="Basic and acidic residues" evidence="6">
    <location>
        <begin position="384"/>
        <end position="407"/>
    </location>
</feature>
<accession>A0A6A6IY57</accession>
<dbReference type="InterPro" id="IPR049326">
    <property type="entry name" value="Rhodopsin_dom_fungi"/>
</dbReference>
<protein>
    <recommendedName>
        <fullName evidence="8">Rhodopsin domain-containing protein</fullName>
    </recommendedName>
</protein>
<name>A0A6A6IY57_9PLEO</name>
<comment type="subcellular location">
    <subcellularLocation>
        <location evidence="1">Membrane</location>
        <topology evidence="1">Multi-pass membrane protein</topology>
    </subcellularLocation>
</comment>
<evidence type="ECO:0000256" key="1">
    <source>
        <dbReference type="ARBA" id="ARBA00004141"/>
    </source>
</evidence>
<organism evidence="9 10">
    <name type="scientific">Trematosphaeria pertusa</name>
    <dbReference type="NCBI Taxonomy" id="390896"/>
    <lineage>
        <taxon>Eukaryota</taxon>
        <taxon>Fungi</taxon>
        <taxon>Dikarya</taxon>
        <taxon>Ascomycota</taxon>
        <taxon>Pezizomycotina</taxon>
        <taxon>Dothideomycetes</taxon>
        <taxon>Pleosporomycetidae</taxon>
        <taxon>Pleosporales</taxon>
        <taxon>Massarineae</taxon>
        <taxon>Trematosphaeriaceae</taxon>
        <taxon>Trematosphaeria</taxon>
    </lineage>
</organism>
<dbReference type="EMBL" id="ML987190">
    <property type="protein sequence ID" value="KAF2254967.1"/>
    <property type="molecule type" value="Genomic_DNA"/>
</dbReference>
<feature type="transmembrane region" description="Helical" evidence="7">
    <location>
        <begin position="118"/>
        <end position="138"/>
    </location>
</feature>
<dbReference type="GO" id="GO:0016020">
    <property type="term" value="C:membrane"/>
    <property type="evidence" value="ECO:0007669"/>
    <property type="project" value="UniProtKB-SubCell"/>
</dbReference>
<dbReference type="PANTHER" id="PTHR33048">
    <property type="entry name" value="PTH11-LIKE INTEGRAL MEMBRANE PROTEIN (AFU_ORTHOLOGUE AFUA_5G11245)"/>
    <property type="match status" value="1"/>
</dbReference>
<feature type="domain" description="Rhodopsin" evidence="8">
    <location>
        <begin position="34"/>
        <end position="263"/>
    </location>
</feature>
<feature type="transmembrane region" description="Helical" evidence="7">
    <location>
        <begin position="201"/>
        <end position="221"/>
    </location>
</feature>
<evidence type="ECO:0000256" key="5">
    <source>
        <dbReference type="ARBA" id="ARBA00038359"/>
    </source>
</evidence>
<comment type="similarity">
    <text evidence="5">Belongs to the SAT4 family.</text>
</comment>
<feature type="transmembrane region" description="Helical" evidence="7">
    <location>
        <begin position="88"/>
        <end position="106"/>
    </location>
</feature>
<evidence type="ECO:0000313" key="9">
    <source>
        <dbReference type="EMBL" id="KAF2254967.1"/>
    </source>
</evidence>
<feature type="compositionally biased region" description="Basic and acidic residues" evidence="6">
    <location>
        <begin position="330"/>
        <end position="346"/>
    </location>
</feature>
<keyword evidence="4 7" id="KW-0472">Membrane</keyword>
<dbReference type="AlphaFoldDB" id="A0A6A6IY57"/>
<reference evidence="9" key="1">
    <citation type="journal article" date="2020" name="Stud. Mycol.">
        <title>101 Dothideomycetes genomes: a test case for predicting lifestyles and emergence of pathogens.</title>
        <authorList>
            <person name="Haridas S."/>
            <person name="Albert R."/>
            <person name="Binder M."/>
            <person name="Bloem J."/>
            <person name="Labutti K."/>
            <person name="Salamov A."/>
            <person name="Andreopoulos B."/>
            <person name="Baker S."/>
            <person name="Barry K."/>
            <person name="Bills G."/>
            <person name="Bluhm B."/>
            <person name="Cannon C."/>
            <person name="Castanera R."/>
            <person name="Culley D."/>
            <person name="Daum C."/>
            <person name="Ezra D."/>
            <person name="Gonzalez J."/>
            <person name="Henrissat B."/>
            <person name="Kuo A."/>
            <person name="Liang C."/>
            <person name="Lipzen A."/>
            <person name="Lutzoni F."/>
            <person name="Magnuson J."/>
            <person name="Mondo S."/>
            <person name="Nolan M."/>
            <person name="Ohm R."/>
            <person name="Pangilinan J."/>
            <person name="Park H.-J."/>
            <person name="Ramirez L."/>
            <person name="Alfaro M."/>
            <person name="Sun H."/>
            <person name="Tritt A."/>
            <person name="Yoshinaga Y."/>
            <person name="Zwiers L.-H."/>
            <person name="Turgeon B."/>
            <person name="Goodwin S."/>
            <person name="Spatafora J."/>
            <person name="Crous P."/>
            <person name="Grigoriev I."/>
        </authorList>
    </citation>
    <scope>NUCLEOTIDE SEQUENCE</scope>
    <source>
        <strain evidence="9">CBS 122368</strain>
    </source>
</reference>
<feature type="transmembrane region" description="Helical" evidence="7">
    <location>
        <begin position="169"/>
        <end position="189"/>
    </location>
</feature>
<dbReference type="RefSeq" id="XP_033689971.1">
    <property type="nucleotide sequence ID" value="XM_033823224.1"/>
</dbReference>
<evidence type="ECO:0000259" key="8">
    <source>
        <dbReference type="Pfam" id="PF20684"/>
    </source>
</evidence>
<feature type="region of interest" description="Disordered" evidence="6">
    <location>
        <begin position="379"/>
        <end position="407"/>
    </location>
</feature>
<keyword evidence="3 7" id="KW-1133">Transmembrane helix</keyword>